<accession>A0A6J5NFP4</accession>
<dbReference type="EMBL" id="LR796638">
    <property type="protein sequence ID" value="CAB4156311.1"/>
    <property type="molecule type" value="Genomic_DNA"/>
</dbReference>
<sequence>MTDDLVAQLREYGSCGMVFEAADRIEKLEAALRELSTDWDCCAVSKNMKLIARKALEGKDD</sequence>
<proteinExistence type="predicted"/>
<evidence type="ECO:0000313" key="1">
    <source>
        <dbReference type="EMBL" id="CAB4156311.1"/>
    </source>
</evidence>
<protein>
    <submittedName>
        <fullName evidence="1">Uncharacterized protein</fullName>
    </submittedName>
</protein>
<dbReference type="EMBL" id="LR797248">
    <property type="protein sequence ID" value="CAB4195494.1"/>
    <property type="molecule type" value="Genomic_DNA"/>
</dbReference>
<gene>
    <name evidence="2" type="ORF">UFOVP1303_17</name>
    <name evidence="3" type="ORF">UFOVP1417_37</name>
    <name evidence="4" type="ORF">UFOVP1517_74</name>
    <name evidence="1" type="ORF">UFOVP664_50</name>
</gene>
<evidence type="ECO:0000313" key="2">
    <source>
        <dbReference type="EMBL" id="CAB4195494.1"/>
    </source>
</evidence>
<reference evidence="1" key="1">
    <citation type="submission" date="2020-04" db="EMBL/GenBank/DDBJ databases">
        <authorList>
            <person name="Chiriac C."/>
            <person name="Salcher M."/>
            <person name="Ghai R."/>
            <person name="Kavagutti S V."/>
        </authorList>
    </citation>
    <scope>NUCLEOTIDE SEQUENCE</scope>
</reference>
<name>A0A6J5NFP4_9CAUD</name>
<evidence type="ECO:0000313" key="4">
    <source>
        <dbReference type="EMBL" id="CAB5226934.1"/>
    </source>
</evidence>
<evidence type="ECO:0000313" key="3">
    <source>
        <dbReference type="EMBL" id="CAB4210727.1"/>
    </source>
</evidence>
<organism evidence="1">
    <name type="scientific">uncultured Caudovirales phage</name>
    <dbReference type="NCBI Taxonomy" id="2100421"/>
    <lineage>
        <taxon>Viruses</taxon>
        <taxon>Duplodnaviria</taxon>
        <taxon>Heunggongvirae</taxon>
        <taxon>Uroviricota</taxon>
        <taxon>Caudoviricetes</taxon>
        <taxon>Peduoviridae</taxon>
        <taxon>Maltschvirus</taxon>
        <taxon>Maltschvirus maltsch</taxon>
    </lineage>
</organism>
<dbReference type="EMBL" id="LR798366">
    <property type="protein sequence ID" value="CAB5226934.1"/>
    <property type="molecule type" value="Genomic_DNA"/>
</dbReference>
<dbReference type="EMBL" id="LR797366">
    <property type="protein sequence ID" value="CAB4210727.1"/>
    <property type="molecule type" value="Genomic_DNA"/>
</dbReference>